<comment type="caution">
    <text evidence="2">The sequence shown here is derived from an EMBL/GenBank/DDBJ whole genome shotgun (WGS) entry which is preliminary data.</text>
</comment>
<dbReference type="Proteomes" id="UP000828390">
    <property type="component" value="Unassembled WGS sequence"/>
</dbReference>
<accession>A0A9D4EI16</accession>
<proteinExistence type="predicted"/>
<evidence type="ECO:0000256" key="1">
    <source>
        <dbReference type="SAM" id="MobiDB-lite"/>
    </source>
</evidence>
<reference evidence="2" key="1">
    <citation type="journal article" date="2019" name="bioRxiv">
        <title>The Genome of the Zebra Mussel, Dreissena polymorpha: A Resource for Invasive Species Research.</title>
        <authorList>
            <person name="McCartney M.A."/>
            <person name="Auch B."/>
            <person name="Kono T."/>
            <person name="Mallez S."/>
            <person name="Zhang Y."/>
            <person name="Obille A."/>
            <person name="Becker A."/>
            <person name="Abrahante J.E."/>
            <person name="Garbe J."/>
            <person name="Badalamenti J.P."/>
            <person name="Herman A."/>
            <person name="Mangelson H."/>
            <person name="Liachko I."/>
            <person name="Sullivan S."/>
            <person name="Sone E.D."/>
            <person name="Koren S."/>
            <person name="Silverstein K.A.T."/>
            <person name="Beckman K.B."/>
            <person name="Gohl D.M."/>
        </authorList>
    </citation>
    <scope>NUCLEOTIDE SEQUENCE</scope>
    <source>
        <strain evidence="2">Duluth1</strain>
        <tissue evidence="2">Whole animal</tissue>
    </source>
</reference>
<name>A0A9D4EI16_DREPO</name>
<gene>
    <name evidence="2" type="ORF">DPMN_157520</name>
</gene>
<feature type="region of interest" description="Disordered" evidence="1">
    <location>
        <begin position="1"/>
        <end position="29"/>
    </location>
</feature>
<organism evidence="2 3">
    <name type="scientific">Dreissena polymorpha</name>
    <name type="common">Zebra mussel</name>
    <name type="synonym">Mytilus polymorpha</name>
    <dbReference type="NCBI Taxonomy" id="45954"/>
    <lineage>
        <taxon>Eukaryota</taxon>
        <taxon>Metazoa</taxon>
        <taxon>Spiralia</taxon>
        <taxon>Lophotrochozoa</taxon>
        <taxon>Mollusca</taxon>
        <taxon>Bivalvia</taxon>
        <taxon>Autobranchia</taxon>
        <taxon>Heteroconchia</taxon>
        <taxon>Euheterodonta</taxon>
        <taxon>Imparidentia</taxon>
        <taxon>Neoheterodontei</taxon>
        <taxon>Myida</taxon>
        <taxon>Dreissenoidea</taxon>
        <taxon>Dreissenidae</taxon>
        <taxon>Dreissena</taxon>
    </lineage>
</organism>
<keyword evidence="3" id="KW-1185">Reference proteome</keyword>
<protein>
    <submittedName>
        <fullName evidence="2">Uncharacterized protein</fullName>
    </submittedName>
</protein>
<evidence type="ECO:0000313" key="3">
    <source>
        <dbReference type="Proteomes" id="UP000828390"/>
    </source>
</evidence>
<dbReference type="EMBL" id="JAIWYP010000008">
    <property type="protein sequence ID" value="KAH3779713.1"/>
    <property type="molecule type" value="Genomic_DNA"/>
</dbReference>
<evidence type="ECO:0000313" key="2">
    <source>
        <dbReference type="EMBL" id="KAH3779713.1"/>
    </source>
</evidence>
<sequence length="121" mass="13410">MSRMSRLKNGDMSKFGIKRSTTSKIPNGKAYGLLGPYKSERILVVVGPCMCVGVRAKAEVKDDDIVRPVIGDSSKKSEMGHKPKKGIMTSNLNLHRIPTSMFTQIITAACFYQRASFKQEI</sequence>
<reference evidence="2" key="2">
    <citation type="submission" date="2020-11" db="EMBL/GenBank/DDBJ databases">
        <authorList>
            <person name="McCartney M.A."/>
            <person name="Auch B."/>
            <person name="Kono T."/>
            <person name="Mallez S."/>
            <person name="Becker A."/>
            <person name="Gohl D.M."/>
            <person name="Silverstein K.A.T."/>
            <person name="Koren S."/>
            <person name="Bechman K.B."/>
            <person name="Herman A."/>
            <person name="Abrahante J.E."/>
            <person name="Garbe J."/>
        </authorList>
    </citation>
    <scope>NUCLEOTIDE SEQUENCE</scope>
    <source>
        <strain evidence="2">Duluth1</strain>
        <tissue evidence="2">Whole animal</tissue>
    </source>
</reference>
<dbReference type="AlphaFoldDB" id="A0A9D4EI16"/>